<reference evidence="4" key="1">
    <citation type="journal article" date="2019" name="Int. J. Syst. Evol. Microbiol.">
        <title>The Global Catalogue of Microorganisms (GCM) 10K type strain sequencing project: providing services to taxonomists for standard genome sequencing and annotation.</title>
        <authorList>
            <consortium name="The Broad Institute Genomics Platform"/>
            <consortium name="The Broad Institute Genome Sequencing Center for Infectious Disease"/>
            <person name="Wu L."/>
            <person name="Ma J."/>
        </authorList>
    </citation>
    <scope>NUCLEOTIDE SEQUENCE [LARGE SCALE GENOMIC DNA]</scope>
    <source>
        <strain evidence="4">CGMCC 4.7645</strain>
    </source>
</reference>
<dbReference type="InterPro" id="IPR011990">
    <property type="entry name" value="TPR-like_helical_dom_sf"/>
</dbReference>
<dbReference type="SMART" id="SM00421">
    <property type="entry name" value="HTH_LUXR"/>
    <property type="match status" value="1"/>
</dbReference>
<dbReference type="PANTHER" id="PTHR47691">
    <property type="entry name" value="REGULATOR-RELATED"/>
    <property type="match status" value="1"/>
</dbReference>
<keyword evidence="4" id="KW-1185">Reference proteome</keyword>
<dbReference type="GO" id="GO:0005524">
    <property type="term" value="F:ATP binding"/>
    <property type="evidence" value="ECO:0007669"/>
    <property type="project" value="UniProtKB-KW"/>
</dbReference>
<gene>
    <name evidence="3" type="ORF">ACFSXZ_04375</name>
</gene>
<dbReference type="EMBL" id="JBHUKR010000004">
    <property type="protein sequence ID" value="MFD2415559.1"/>
    <property type="molecule type" value="Genomic_DNA"/>
</dbReference>
<dbReference type="PROSITE" id="PS50043">
    <property type="entry name" value="HTH_LUXR_2"/>
    <property type="match status" value="1"/>
</dbReference>
<evidence type="ECO:0000259" key="2">
    <source>
        <dbReference type="PROSITE" id="PS50043"/>
    </source>
</evidence>
<dbReference type="SUPFAM" id="SSF52540">
    <property type="entry name" value="P-loop containing nucleoside triphosphate hydrolases"/>
    <property type="match status" value="1"/>
</dbReference>
<dbReference type="InterPro" id="IPR000792">
    <property type="entry name" value="Tscrpt_reg_LuxR_C"/>
</dbReference>
<feature type="domain" description="HTH luxR-type" evidence="2">
    <location>
        <begin position="699"/>
        <end position="764"/>
    </location>
</feature>
<dbReference type="Pfam" id="PF13401">
    <property type="entry name" value="AAA_22"/>
    <property type="match status" value="1"/>
</dbReference>
<dbReference type="PRINTS" id="PR00364">
    <property type="entry name" value="DISEASERSIST"/>
</dbReference>
<dbReference type="Pfam" id="PF00196">
    <property type="entry name" value="GerE"/>
    <property type="match status" value="1"/>
</dbReference>
<feature type="compositionally biased region" description="Basic and acidic residues" evidence="1">
    <location>
        <begin position="680"/>
        <end position="697"/>
    </location>
</feature>
<dbReference type="CDD" id="cd06170">
    <property type="entry name" value="LuxR_C_like"/>
    <property type="match status" value="1"/>
</dbReference>
<proteinExistence type="predicted"/>
<dbReference type="Gene3D" id="1.10.10.10">
    <property type="entry name" value="Winged helix-like DNA-binding domain superfamily/Winged helix DNA-binding domain"/>
    <property type="match status" value="1"/>
</dbReference>
<dbReference type="Proteomes" id="UP001597417">
    <property type="component" value="Unassembled WGS sequence"/>
</dbReference>
<dbReference type="PROSITE" id="PS00622">
    <property type="entry name" value="HTH_LUXR_1"/>
    <property type="match status" value="1"/>
</dbReference>
<dbReference type="InterPro" id="IPR036388">
    <property type="entry name" value="WH-like_DNA-bd_sf"/>
</dbReference>
<dbReference type="InterPro" id="IPR058852">
    <property type="entry name" value="HTH_77"/>
</dbReference>
<dbReference type="PANTHER" id="PTHR47691:SF3">
    <property type="entry name" value="HTH-TYPE TRANSCRIPTIONAL REGULATOR RV0890C-RELATED"/>
    <property type="match status" value="1"/>
</dbReference>
<sequence length="807" mass="87870">MCAQRAARPAGNLPAFGSTFVGRHRELAEVKRQLERSRLLTLTGPGGVGKTRLALQAGLFTGRAFADGVWVVDLAALENSLRLGDTVAATLGVPDRSVRPAFDQLADHLAHRSILLILDNCEHLVQASAELVDGLLHRAPGLHVLATSRQALRLADEHILIVDPLPVPDPHDSPPVAILAGYSSIALLVDRASAVRPGFTVHEGNREAAARLCARLDGLPLAIELAATRLRSLSVEQVADRLDDRFRLLNRGSPAARPRQQTLRALMDWSYDLCSPQERQLWARLSVFPGDFDLSAAEATCSGPGLPRESIIDVLDDLVAKSVVSVRPRSPAARYHMLETVRQYGRERLNRDGLGRVVQRRHRDYYLRLAVDCCDRWCGPDQADLLSTMRLDHDNLMTALEWSLTEKGESRAALKMVSALRYHWVLNYPATGRRRFDQVLGKAREPSRERGEALWVAAWIARIQGDIPTSAKWRRECAEIADRYHDEHLHAYTRLLTGSMALFTGDPAEAAQHLEASLFLLRELQDTPMVLMGLFLHGAALTLCGDSAAAQAACAQAIALAEEHGERWARSEAIWILGFHLWSSGDANATAADLAREALALTPDVSSTSTVLAIELLAWIVGSQGAHEHAARLLGAATAQWQSLGTDLATAFPPYARYTKACRAAAITALGQDGFRSHFDDGKARPYDTQERTEPENAGKTGGPRLTRREGEVATLIARGYTNKAIAAELVLSPHTVGGHVERLFAKLGVTTRAQVATWLAEHRDQAADLARRPGTERPDASPMAGSGSGTGAFTPSPRRTGMSSSS</sequence>
<keyword evidence="3" id="KW-0547">Nucleotide-binding</keyword>
<evidence type="ECO:0000313" key="4">
    <source>
        <dbReference type="Proteomes" id="UP001597417"/>
    </source>
</evidence>
<feature type="region of interest" description="Disordered" evidence="1">
    <location>
        <begin position="767"/>
        <end position="807"/>
    </location>
</feature>
<protein>
    <submittedName>
        <fullName evidence="3">ATP-binding protein</fullName>
    </submittedName>
</protein>
<feature type="compositionally biased region" description="Basic and acidic residues" evidence="1">
    <location>
        <begin position="767"/>
        <end position="780"/>
    </location>
</feature>
<dbReference type="InterPro" id="IPR027417">
    <property type="entry name" value="P-loop_NTPase"/>
</dbReference>
<dbReference type="SUPFAM" id="SSF48452">
    <property type="entry name" value="TPR-like"/>
    <property type="match status" value="1"/>
</dbReference>
<dbReference type="Gene3D" id="3.40.50.300">
    <property type="entry name" value="P-loop containing nucleotide triphosphate hydrolases"/>
    <property type="match status" value="1"/>
</dbReference>
<evidence type="ECO:0000313" key="3">
    <source>
        <dbReference type="EMBL" id="MFD2415559.1"/>
    </source>
</evidence>
<dbReference type="PRINTS" id="PR00038">
    <property type="entry name" value="HTHLUXR"/>
</dbReference>
<dbReference type="Gene3D" id="1.25.40.10">
    <property type="entry name" value="Tetratricopeptide repeat domain"/>
    <property type="match status" value="1"/>
</dbReference>
<comment type="caution">
    <text evidence="3">The sequence shown here is derived from an EMBL/GenBank/DDBJ whole genome shotgun (WGS) entry which is preliminary data.</text>
</comment>
<dbReference type="RefSeq" id="WP_378261460.1">
    <property type="nucleotide sequence ID" value="NZ_JBHUKR010000004.1"/>
</dbReference>
<organism evidence="3 4">
    <name type="scientific">Amycolatopsis pigmentata</name>
    <dbReference type="NCBI Taxonomy" id="450801"/>
    <lineage>
        <taxon>Bacteria</taxon>
        <taxon>Bacillati</taxon>
        <taxon>Actinomycetota</taxon>
        <taxon>Actinomycetes</taxon>
        <taxon>Pseudonocardiales</taxon>
        <taxon>Pseudonocardiaceae</taxon>
        <taxon>Amycolatopsis</taxon>
    </lineage>
</organism>
<dbReference type="Pfam" id="PF25872">
    <property type="entry name" value="HTH_77"/>
    <property type="match status" value="1"/>
</dbReference>
<feature type="region of interest" description="Disordered" evidence="1">
    <location>
        <begin position="680"/>
        <end position="710"/>
    </location>
</feature>
<evidence type="ECO:0000256" key="1">
    <source>
        <dbReference type="SAM" id="MobiDB-lite"/>
    </source>
</evidence>
<dbReference type="InterPro" id="IPR016032">
    <property type="entry name" value="Sig_transdc_resp-reg_C-effctor"/>
</dbReference>
<dbReference type="InterPro" id="IPR049945">
    <property type="entry name" value="AAA_22"/>
</dbReference>
<dbReference type="SUPFAM" id="SSF46894">
    <property type="entry name" value="C-terminal effector domain of the bipartite response regulators"/>
    <property type="match status" value="1"/>
</dbReference>
<accession>A0ABW5FMZ2</accession>
<name>A0ABW5FMZ2_9PSEU</name>
<keyword evidence="3" id="KW-0067">ATP-binding</keyword>